<evidence type="ECO:0000313" key="2">
    <source>
        <dbReference type="Proteomes" id="UP000233551"/>
    </source>
</evidence>
<proteinExistence type="predicted"/>
<organism evidence="1 2">
    <name type="scientific">Punica granatum</name>
    <name type="common">Pomegranate</name>
    <dbReference type="NCBI Taxonomy" id="22663"/>
    <lineage>
        <taxon>Eukaryota</taxon>
        <taxon>Viridiplantae</taxon>
        <taxon>Streptophyta</taxon>
        <taxon>Embryophyta</taxon>
        <taxon>Tracheophyta</taxon>
        <taxon>Spermatophyta</taxon>
        <taxon>Magnoliopsida</taxon>
        <taxon>eudicotyledons</taxon>
        <taxon>Gunneridae</taxon>
        <taxon>Pentapetalae</taxon>
        <taxon>rosids</taxon>
        <taxon>malvids</taxon>
        <taxon>Myrtales</taxon>
        <taxon>Lythraceae</taxon>
        <taxon>Punica</taxon>
    </lineage>
</organism>
<accession>A0A2I0LCA3</accession>
<keyword evidence="2" id="KW-1185">Reference proteome</keyword>
<protein>
    <submittedName>
        <fullName evidence="1">Uncharacterized protein</fullName>
    </submittedName>
</protein>
<reference evidence="1 2" key="1">
    <citation type="submission" date="2017-11" db="EMBL/GenBank/DDBJ databases">
        <title>De-novo sequencing of pomegranate (Punica granatum L.) genome.</title>
        <authorList>
            <person name="Akparov Z."/>
            <person name="Amiraslanov A."/>
            <person name="Hajiyeva S."/>
            <person name="Abbasov M."/>
            <person name="Kaur K."/>
            <person name="Hamwieh A."/>
            <person name="Solovyev V."/>
            <person name="Salamov A."/>
            <person name="Braich B."/>
            <person name="Kosarev P."/>
            <person name="Mahmoud A."/>
            <person name="Hajiyev E."/>
            <person name="Babayeva S."/>
            <person name="Izzatullayeva V."/>
            <person name="Mammadov A."/>
            <person name="Mammadov A."/>
            <person name="Sharifova S."/>
            <person name="Ojaghi J."/>
            <person name="Eynullazada K."/>
            <person name="Bayramov B."/>
            <person name="Abdulazimova A."/>
            <person name="Shahmuradov I."/>
        </authorList>
    </citation>
    <scope>NUCLEOTIDE SEQUENCE [LARGE SCALE GENOMIC DNA]</scope>
    <source>
        <strain evidence="2">cv. AG2017</strain>
        <tissue evidence="1">Leaf</tissue>
    </source>
</reference>
<sequence length="117" mass="13136">MGSKASLRFNLGGVFIGNPPNLAYAEGSVHEVKTYVARHTCSTQNRNKLVTAGFLAKYCYRRLKAAQTLTSREMKEFVKEDLRVEVSIGQCERGNRLNGLLFDEKMELDALGSRYSL</sequence>
<gene>
    <name evidence="1" type="ORF">CRG98_001250</name>
</gene>
<evidence type="ECO:0000313" key="1">
    <source>
        <dbReference type="EMBL" id="PKI78307.1"/>
    </source>
</evidence>
<dbReference type="Proteomes" id="UP000233551">
    <property type="component" value="Unassembled WGS sequence"/>
</dbReference>
<dbReference type="AlphaFoldDB" id="A0A2I0LCA3"/>
<comment type="caution">
    <text evidence="1">The sequence shown here is derived from an EMBL/GenBank/DDBJ whole genome shotgun (WGS) entry which is preliminary data.</text>
</comment>
<dbReference type="EMBL" id="PGOL01000055">
    <property type="protein sequence ID" value="PKI78307.1"/>
    <property type="molecule type" value="Genomic_DNA"/>
</dbReference>
<name>A0A2I0LCA3_PUNGR</name>